<dbReference type="PROSITE" id="PS50995">
    <property type="entry name" value="HTH_MARR_2"/>
    <property type="match status" value="1"/>
</dbReference>
<dbReference type="EMBL" id="AJYK02000064">
    <property type="protein sequence ID" value="OEF25281.1"/>
    <property type="molecule type" value="Genomic_DNA"/>
</dbReference>
<keyword evidence="6" id="KW-1185">Reference proteome</keyword>
<keyword evidence="2" id="KW-0238">DNA-binding</keyword>
<proteinExistence type="predicted"/>
<protein>
    <submittedName>
        <fullName evidence="5">MarR family transcriptional regulator</fullName>
    </submittedName>
</protein>
<evidence type="ECO:0000313" key="6">
    <source>
        <dbReference type="Proteomes" id="UP000094070"/>
    </source>
</evidence>
<evidence type="ECO:0000313" key="5">
    <source>
        <dbReference type="EMBL" id="OEF25281.1"/>
    </source>
</evidence>
<dbReference type="eggNOG" id="COG1846">
    <property type="taxonomic scope" value="Bacteria"/>
</dbReference>
<keyword evidence="3" id="KW-0804">Transcription</keyword>
<dbReference type="GO" id="GO:0003677">
    <property type="term" value="F:DNA binding"/>
    <property type="evidence" value="ECO:0007669"/>
    <property type="project" value="UniProtKB-KW"/>
</dbReference>
<feature type="domain" description="HTH marR-type" evidence="4">
    <location>
        <begin position="24"/>
        <end position="157"/>
    </location>
</feature>
<evidence type="ECO:0000256" key="2">
    <source>
        <dbReference type="ARBA" id="ARBA00023125"/>
    </source>
</evidence>
<evidence type="ECO:0000256" key="1">
    <source>
        <dbReference type="ARBA" id="ARBA00023015"/>
    </source>
</evidence>
<dbReference type="Pfam" id="PF12802">
    <property type="entry name" value="MarR_2"/>
    <property type="match status" value="1"/>
</dbReference>
<dbReference type="OrthoDB" id="32523at2"/>
<dbReference type="RefSeq" id="WP_026025666.1">
    <property type="nucleotide sequence ID" value="NZ_AJYK02000064.1"/>
</dbReference>
<dbReference type="GO" id="GO:0003700">
    <property type="term" value="F:DNA-binding transcription factor activity"/>
    <property type="evidence" value="ECO:0007669"/>
    <property type="project" value="InterPro"/>
</dbReference>
<dbReference type="PANTHER" id="PTHR42756">
    <property type="entry name" value="TRANSCRIPTIONAL REGULATOR, MARR"/>
    <property type="match status" value="1"/>
</dbReference>
<accession>A0A1E5E2H6</accession>
<dbReference type="Proteomes" id="UP000094070">
    <property type="component" value="Unassembled WGS sequence"/>
</dbReference>
<comment type="caution">
    <text evidence="5">The sequence shown here is derived from an EMBL/GenBank/DDBJ whole genome shotgun (WGS) entry which is preliminary data.</text>
</comment>
<dbReference type="InterPro" id="IPR036390">
    <property type="entry name" value="WH_DNA-bd_sf"/>
</dbReference>
<keyword evidence="1" id="KW-0805">Transcription regulation</keyword>
<evidence type="ECO:0000259" key="4">
    <source>
        <dbReference type="PROSITE" id="PS50995"/>
    </source>
</evidence>
<dbReference type="InterPro" id="IPR036388">
    <property type="entry name" value="WH-like_DNA-bd_sf"/>
</dbReference>
<dbReference type="STRING" id="1188252.A1QC_09290"/>
<dbReference type="PRINTS" id="PR00598">
    <property type="entry name" value="HTHMARR"/>
</dbReference>
<dbReference type="SMART" id="SM00347">
    <property type="entry name" value="HTH_MARR"/>
    <property type="match status" value="1"/>
</dbReference>
<sequence length="158" mass="18047">MMKDQVDTILQQWLKTRPELDCSSMGVVGRVRRTSEQWKKQMEVVFKQHQLSSIEFDILATLRRSQAPLTPTELYQTLMLSSGVMSTRIESLVQRGLLQRLASEEDRRSCQVELTEKGIALIDPVVSEHVDNMESMLSPLDKSERDQLAMLLKKLGGN</sequence>
<dbReference type="Gene3D" id="1.10.10.10">
    <property type="entry name" value="Winged helix-like DNA-binding domain superfamily/Winged helix DNA-binding domain"/>
    <property type="match status" value="1"/>
</dbReference>
<dbReference type="AlphaFoldDB" id="A0A1E5E2H6"/>
<gene>
    <name evidence="5" type="ORF">A1QC_09290</name>
</gene>
<evidence type="ECO:0000256" key="3">
    <source>
        <dbReference type="ARBA" id="ARBA00023163"/>
    </source>
</evidence>
<dbReference type="SUPFAM" id="SSF46785">
    <property type="entry name" value="Winged helix' DNA-binding domain"/>
    <property type="match status" value="1"/>
</dbReference>
<dbReference type="PANTHER" id="PTHR42756:SF1">
    <property type="entry name" value="TRANSCRIPTIONAL REPRESSOR OF EMRAB OPERON"/>
    <property type="match status" value="1"/>
</dbReference>
<dbReference type="InterPro" id="IPR000835">
    <property type="entry name" value="HTH_MarR-typ"/>
</dbReference>
<organism evidence="5 6">
    <name type="scientific">Vibrio rumoiensis 1S-45</name>
    <dbReference type="NCBI Taxonomy" id="1188252"/>
    <lineage>
        <taxon>Bacteria</taxon>
        <taxon>Pseudomonadati</taxon>
        <taxon>Pseudomonadota</taxon>
        <taxon>Gammaproteobacteria</taxon>
        <taxon>Vibrionales</taxon>
        <taxon>Vibrionaceae</taxon>
        <taxon>Vibrio</taxon>
    </lineage>
</organism>
<reference evidence="5 6" key="1">
    <citation type="journal article" date="2012" name="Science">
        <title>Ecological populations of bacteria act as socially cohesive units of antibiotic production and resistance.</title>
        <authorList>
            <person name="Cordero O.X."/>
            <person name="Wildschutte H."/>
            <person name="Kirkup B."/>
            <person name="Proehl S."/>
            <person name="Ngo L."/>
            <person name="Hussain F."/>
            <person name="Le Roux F."/>
            <person name="Mincer T."/>
            <person name="Polz M.F."/>
        </authorList>
    </citation>
    <scope>NUCLEOTIDE SEQUENCE [LARGE SCALE GENOMIC DNA]</scope>
    <source>
        <strain evidence="5 6">1S-45</strain>
    </source>
</reference>
<name>A0A1E5E2H6_9VIBR</name>